<feature type="transmembrane region" description="Helical" evidence="8">
    <location>
        <begin position="516"/>
        <end position="535"/>
    </location>
</feature>
<dbReference type="InterPro" id="IPR053958">
    <property type="entry name" value="HMGCR/SNAP/NPC1-like_SSD"/>
</dbReference>
<dbReference type="PANTHER" id="PTHR45951:SF3">
    <property type="entry name" value="PROTEIN DISPATCHED"/>
    <property type="match status" value="1"/>
</dbReference>
<evidence type="ECO:0000256" key="3">
    <source>
        <dbReference type="ARBA" id="ARBA00022989"/>
    </source>
</evidence>
<feature type="transmembrane region" description="Helical" evidence="8">
    <location>
        <begin position="72"/>
        <end position="92"/>
    </location>
</feature>
<dbReference type="EMBL" id="JBFDAA010000006">
    <property type="protein sequence ID" value="KAL1131449.1"/>
    <property type="molecule type" value="Genomic_DNA"/>
</dbReference>
<evidence type="ECO:0000256" key="8">
    <source>
        <dbReference type="SAM" id="Phobius"/>
    </source>
</evidence>
<feature type="transmembrane region" description="Helical" evidence="8">
    <location>
        <begin position="570"/>
        <end position="589"/>
    </location>
</feature>
<dbReference type="Proteomes" id="UP001558652">
    <property type="component" value="Unassembled WGS sequence"/>
</dbReference>
<evidence type="ECO:0000256" key="5">
    <source>
        <dbReference type="ARBA" id="ARBA00023180"/>
    </source>
</evidence>
<sequence length="731" mass="80020">MIILPIARSSAALDYYNSLDLSALRMENIEVTAIDFGLKEMLFDEYLLRDAQLILVGAGFVLVSMWFYTGSLFVTCMTLVAITFSLGISYFFYTLIFRIKFFPFMNLLATVVAVGVGGDASLMMCKVWSCAKSSRQGEGGTAAGAHRHSTLCALVSALTTAAAFYSSYVTSITAICCFSIFAGTAVVANFFVMIGWVPACLVISERWLPSLPWPPPGSDAVVRCTRTAVIWAVLRLRYLWIAALGTLALVAAIAVLYRPRLRLPDTPDLQLFSADHPFERYHLEYKQRFWFERLKRLGSGDAESRLPLRFVWGVVAEDNGDHMDPASMGHLQLDPTFDLSAPESQLWLLSFCSKLRAQPFYQSTVGPLLPNCFLEAFVGWMRQRCSDPIHPGWTRAPCCEKNKFPYGRRVFSKCLPRAASSLYGTPAELSMPGMAGPKFSVEPAQNGIHKLKALVVEYDSNYSHTTSYVEMDRFYRQVETWTRAQMSTAPPGMRNGWFVSDLGLYDVQGCLQTDTIAAAAVSVAVAFLVVLATTLDPVLGLVAVTTIAATIFVTVATLIAIGWRLNVLEAVAVSVAIGLAVDFSVHYVVNYKMAPDKDKRESAVEYALSMMAGPTLMAALTTGVTGALMLPSQVLAYTQIGVFLVVVMTVSWVYATLFMGSVLAVVGPQGGSGGSSLVNWRRRRGCRGGRRRDRSPSAASATTIIHDDELVVLQPQELVALTITPSADRPS</sequence>
<evidence type="ECO:0000256" key="6">
    <source>
        <dbReference type="ARBA" id="ARBA00038046"/>
    </source>
</evidence>
<evidence type="ECO:0000256" key="4">
    <source>
        <dbReference type="ARBA" id="ARBA00023136"/>
    </source>
</evidence>
<dbReference type="PANTHER" id="PTHR45951">
    <property type="entry name" value="PROTEIN DISPATCHED-RELATED"/>
    <property type="match status" value="1"/>
</dbReference>
<feature type="domain" description="SSD" evidence="9">
    <location>
        <begin position="71"/>
        <end position="203"/>
    </location>
</feature>
<dbReference type="Pfam" id="PF12349">
    <property type="entry name" value="Sterol-sensing"/>
    <property type="match status" value="1"/>
</dbReference>
<feature type="transmembrane region" description="Helical" evidence="8">
    <location>
        <begin position="104"/>
        <end position="124"/>
    </location>
</feature>
<evidence type="ECO:0000256" key="1">
    <source>
        <dbReference type="ARBA" id="ARBA00004141"/>
    </source>
</evidence>
<evidence type="ECO:0000256" key="2">
    <source>
        <dbReference type="ARBA" id="ARBA00022692"/>
    </source>
</evidence>
<comment type="caution">
    <text evidence="10">The sequence shown here is derived from an EMBL/GenBank/DDBJ whole genome shotgun (WGS) entry which is preliminary data.</text>
</comment>
<dbReference type="InterPro" id="IPR000731">
    <property type="entry name" value="SSD"/>
</dbReference>
<gene>
    <name evidence="10" type="ORF">AAG570_011066</name>
</gene>
<feature type="transmembrane region" description="Helical" evidence="8">
    <location>
        <begin position="46"/>
        <end position="66"/>
    </location>
</feature>
<dbReference type="GO" id="GO:0016020">
    <property type="term" value="C:membrane"/>
    <property type="evidence" value="ECO:0007669"/>
    <property type="project" value="UniProtKB-SubCell"/>
</dbReference>
<proteinExistence type="inferred from homology"/>
<feature type="region of interest" description="Disordered" evidence="7">
    <location>
        <begin position="677"/>
        <end position="700"/>
    </location>
</feature>
<accession>A0ABD0YLP3</accession>
<evidence type="ECO:0000313" key="10">
    <source>
        <dbReference type="EMBL" id="KAL1131449.1"/>
    </source>
</evidence>
<dbReference type="PROSITE" id="PS50156">
    <property type="entry name" value="SSD"/>
    <property type="match status" value="1"/>
</dbReference>
<keyword evidence="5" id="KW-0325">Glycoprotein</keyword>
<dbReference type="Gene3D" id="1.20.1640.10">
    <property type="entry name" value="Multidrug efflux transporter AcrB transmembrane domain"/>
    <property type="match status" value="2"/>
</dbReference>
<comment type="similarity">
    <text evidence="6">Belongs to the dispatched family.</text>
</comment>
<comment type="subcellular location">
    <subcellularLocation>
        <location evidence="1">Membrane</location>
        <topology evidence="1">Multi-pass membrane protein</topology>
    </subcellularLocation>
</comment>
<dbReference type="InterPro" id="IPR004869">
    <property type="entry name" value="MMPL_dom"/>
</dbReference>
<feature type="transmembrane region" description="Helical" evidence="8">
    <location>
        <begin position="642"/>
        <end position="666"/>
    </location>
</feature>
<name>A0ABD0YLP3_9HEMI</name>
<feature type="transmembrane region" description="Helical" evidence="8">
    <location>
        <begin position="541"/>
        <end position="563"/>
    </location>
</feature>
<dbReference type="Pfam" id="PF03176">
    <property type="entry name" value="MMPL"/>
    <property type="match status" value="1"/>
</dbReference>
<reference evidence="10 11" key="1">
    <citation type="submission" date="2024-07" db="EMBL/GenBank/DDBJ databases">
        <title>Chromosome-level genome assembly of the water stick insect Ranatra chinensis (Heteroptera: Nepidae).</title>
        <authorList>
            <person name="Liu X."/>
        </authorList>
    </citation>
    <scope>NUCLEOTIDE SEQUENCE [LARGE SCALE GENOMIC DNA]</scope>
    <source>
        <strain evidence="10">Cailab_2021Rc</strain>
        <tissue evidence="10">Muscle</tissue>
    </source>
</reference>
<evidence type="ECO:0000313" key="11">
    <source>
        <dbReference type="Proteomes" id="UP001558652"/>
    </source>
</evidence>
<keyword evidence="2 8" id="KW-0812">Transmembrane</keyword>
<keyword evidence="3 8" id="KW-1133">Transmembrane helix</keyword>
<organism evidence="10 11">
    <name type="scientific">Ranatra chinensis</name>
    <dbReference type="NCBI Taxonomy" id="642074"/>
    <lineage>
        <taxon>Eukaryota</taxon>
        <taxon>Metazoa</taxon>
        <taxon>Ecdysozoa</taxon>
        <taxon>Arthropoda</taxon>
        <taxon>Hexapoda</taxon>
        <taxon>Insecta</taxon>
        <taxon>Pterygota</taxon>
        <taxon>Neoptera</taxon>
        <taxon>Paraneoptera</taxon>
        <taxon>Hemiptera</taxon>
        <taxon>Heteroptera</taxon>
        <taxon>Panheteroptera</taxon>
        <taxon>Nepomorpha</taxon>
        <taxon>Nepidae</taxon>
        <taxon>Ranatrinae</taxon>
        <taxon>Ranatra</taxon>
    </lineage>
</organism>
<evidence type="ECO:0000259" key="9">
    <source>
        <dbReference type="PROSITE" id="PS50156"/>
    </source>
</evidence>
<keyword evidence="4 8" id="KW-0472">Membrane</keyword>
<keyword evidence="11" id="KW-1185">Reference proteome</keyword>
<feature type="transmembrane region" description="Helical" evidence="8">
    <location>
        <begin position="238"/>
        <end position="257"/>
    </location>
</feature>
<dbReference type="InterPro" id="IPR052081">
    <property type="entry name" value="Dispatched_Hh_regulator"/>
</dbReference>
<feature type="transmembrane region" description="Helical" evidence="8">
    <location>
        <begin position="609"/>
        <end position="630"/>
    </location>
</feature>
<dbReference type="SUPFAM" id="SSF82866">
    <property type="entry name" value="Multidrug efflux transporter AcrB transmembrane domain"/>
    <property type="match status" value="2"/>
</dbReference>
<feature type="transmembrane region" description="Helical" evidence="8">
    <location>
        <begin position="172"/>
        <end position="197"/>
    </location>
</feature>
<dbReference type="AlphaFoldDB" id="A0ABD0YLP3"/>
<evidence type="ECO:0000256" key="7">
    <source>
        <dbReference type="SAM" id="MobiDB-lite"/>
    </source>
</evidence>
<feature type="compositionally biased region" description="Basic residues" evidence="7">
    <location>
        <begin position="680"/>
        <end position="693"/>
    </location>
</feature>
<protein>
    <recommendedName>
        <fullName evidence="9">SSD domain-containing protein</fullName>
    </recommendedName>
</protein>